<name>A0ABX1L565_9LACO</name>
<evidence type="ECO:0000313" key="5">
    <source>
        <dbReference type="Proteomes" id="UP000763447"/>
    </source>
</evidence>
<dbReference type="PANTHER" id="PTHR43479:SF11">
    <property type="entry name" value="ACREF_ENVCD OPERON REPRESSOR-RELATED"/>
    <property type="match status" value="1"/>
</dbReference>
<keyword evidence="5" id="KW-1185">Reference proteome</keyword>
<accession>A0ABX1L565</accession>
<reference evidence="4 5" key="1">
    <citation type="submission" date="2020-04" db="EMBL/GenBank/DDBJ databases">
        <title>A novel species of genus Lactobacillus that was isolated from fermented food Zha-chili.</title>
        <authorList>
            <person name="Zhang Z."/>
        </authorList>
    </citation>
    <scope>NUCLEOTIDE SEQUENCE [LARGE SCALE GENOMIC DNA]</scope>
    <source>
        <strain evidence="5">HBUAS51383</strain>
    </source>
</reference>
<feature type="domain" description="HTH tetR-type" evidence="3">
    <location>
        <begin position="14"/>
        <end position="74"/>
    </location>
</feature>
<evidence type="ECO:0000259" key="3">
    <source>
        <dbReference type="PROSITE" id="PS50977"/>
    </source>
</evidence>
<organism evidence="4 5">
    <name type="scientific">Secundilactobacillus angelensis</name>
    <dbReference type="NCBI Taxonomy" id="2722706"/>
    <lineage>
        <taxon>Bacteria</taxon>
        <taxon>Bacillati</taxon>
        <taxon>Bacillota</taxon>
        <taxon>Bacilli</taxon>
        <taxon>Lactobacillales</taxon>
        <taxon>Lactobacillaceae</taxon>
        <taxon>Secundilactobacillus</taxon>
    </lineage>
</organism>
<dbReference type="PROSITE" id="PS50977">
    <property type="entry name" value="HTH_TETR_2"/>
    <property type="match status" value="1"/>
</dbReference>
<dbReference type="PANTHER" id="PTHR43479">
    <property type="entry name" value="ACREF/ENVCD OPERON REPRESSOR-RELATED"/>
    <property type="match status" value="1"/>
</dbReference>
<evidence type="ECO:0000256" key="2">
    <source>
        <dbReference type="PROSITE-ProRule" id="PRU00335"/>
    </source>
</evidence>
<proteinExistence type="predicted"/>
<evidence type="ECO:0000313" key="4">
    <source>
        <dbReference type="EMBL" id="NLR19416.1"/>
    </source>
</evidence>
<feature type="DNA-binding region" description="H-T-H motif" evidence="2">
    <location>
        <begin position="37"/>
        <end position="56"/>
    </location>
</feature>
<dbReference type="RefSeq" id="WP_168925973.1">
    <property type="nucleotide sequence ID" value="NZ_JAAXLJ010000025.1"/>
</dbReference>
<dbReference type="SUPFAM" id="SSF46689">
    <property type="entry name" value="Homeodomain-like"/>
    <property type="match status" value="1"/>
</dbReference>
<comment type="caution">
    <text evidence="4">The sequence shown here is derived from an EMBL/GenBank/DDBJ whole genome shotgun (WGS) entry which is preliminary data.</text>
</comment>
<dbReference type="InterPro" id="IPR009057">
    <property type="entry name" value="Homeodomain-like_sf"/>
</dbReference>
<dbReference type="InterPro" id="IPR001647">
    <property type="entry name" value="HTH_TetR"/>
</dbReference>
<dbReference type="Pfam" id="PF00440">
    <property type="entry name" value="TetR_N"/>
    <property type="match status" value="1"/>
</dbReference>
<dbReference type="Proteomes" id="UP000763447">
    <property type="component" value="Unassembled WGS sequence"/>
</dbReference>
<protein>
    <submittedName>
        <fullName evidence="4">TetR/AcrR family transcriptional regulator</fullName>
    </submittedName>
</protein>
<dbReference type="Gene3D" id="1.10.357.10">
    <property type="entry name" value="Tetracycline Repressor, domain 2"/>
    <property type="match status" value="1"/>
</dbReference>
<evidence type="ECO:0000256" key="1">
    <source>
        <dbReference type="ARBA" id="ARBA00023125"/>
    </source>
</evidence>
<dbReference type="InterPro" id="IPR050624">
    <property type="entry name" value="HTH-type_Tx_Regulator"/>
</dbReference>
<dbReference type="EMBL" id="JAAXLJ010000025">
    <property type="protein sequence ID" value="NLR19416.1"/>
    <property type="molecule type" value="Genomic_DNA"/>
</dbReference>
<gene>
    <name evidence="4" type="ORF">HC026_10980</name>
</gene>
<sequence length="204" mass="23043">MDDNLLISNNASHLTTKQQIVNSFIHLLNQTPNRPLKVVEICQHAAINRGTFYHYFENEQGLVEACEDYLVNKLYIFAHGIFEQQTLTSFTRQLSTIHLNFFNQFSSDLPLIDVLLHKSSRSHLTEKLVEVIEDCVADGLATIAPKSDTQARTLISAESSAEVIGLLSYWSIHPDINANDLANLLTLSKKGQLTLLKNKTQHRQ</sequence>
<keyword evidence="1 2" id="KW-0238">DNA-binding</keyword>